<proteinExistence type="predicted"/>
<organism evidence="2 3">
    <name type="scientific">Eumeta variegata</name>
    <name type="common">Bagworm moth</name>
    <name type="synonym">Eumeta japonica</name>
    <dbReference type="NCBI Taxonomy" id="151549"/>
    <lineage>
        <taxon>Eukaryota</taxon>
        <taxon>Metazoa</taxon>
        <taxon>Ecdysozoa</taxon>
        <taxon>Arthropoda</taxon>
        <taxon>Hexapoda</taxon>
        <taxon>Insecta</taxon>
        <taxon>Pterygota</taxon>
        <taxon>Neoptera</taxon>
        <taxon>Endopterygota</taxon>
        <taxon>Lepidoptera</taxon>
        <taxon>Glossata</taxon>
        <taxon>Ditrysia</taxon>
        <taxon>Tineoidea</taxon>
        <taxon>Psychidae</taxon>
        <taxon>Oiketicinae</taxon>
        <taxon>Eumeta</taxon>
    </lineage>
</organism>
<gene>
    <name evidence="2" type="ORF">EVAR_28831_1</name>
</gene>
<feature type="region of interest" description="Disordered" evidence="1">
    <location>
        <begin position="70"/>
        <end position="98"/>
    </location>
</feature>
<accession>A0A4C1WJZ0</accession>
<evidence type="ECO:0000313" key="3">
    <source>
        <dbReference type="Proteomes" id="UP000299102"/>
    </source>
</evidence>
<comment type="caution">
    <text evidence="2">The sequence shown here is derived from an EMBL/GenBank/DDBJ whole genome shotgun (WGS) entry which is preliminary data.</text>
</comment>
<keyword evidence="3" id="KW-1185">Reference proteome</keyword>
<name>A0A4C1WJZ0_EUMVA</name>
<protein>
    <submittedName>
        <fullName evidence="2">Uncharacterized protein</fullName>
    </submittedName>
</protein>
<dbReference type="Proteomes" id="UP000299102">
    <property type="component" value="Unassembled WGS sequence"/>
</dbReference>
<sequence length="98" mass="10707">MIDNVIERYKRPESCTSTWVEPQTPLTATGRFCVITYVYTGGYVTGVTTAGVECLAHGRRREVDKTARVRGPTGGLARVLAPRAERPRPARPAQPHGA</sequence>
<evidence type="ECO:0000256" key="1">
    <source>
        <dbReference type="SAM" id="MobiDB-lite"/>
    </source>
</evidence>
<evidence type="ECO:0000313" key="2">
    <source>
        <dbReference type="EMBL" id="GBP50639.1"/>
    </source>
</evidence>
<reference evidence="2 3" key="1">
    <citation type="journal article" date="2019" name="Commun. Biol.">
        <title>The bagworm genome reveals a unique fibroin gene that provides high tensile strength.</title>
        <authorList>
            <person name="Kono N."/>
            <person name="Nakamura H."/>
            <person name="Ohtoshi R."/>
            <person name="Tomita M."/>
            <person name="Numata K."/>
            <person name="Arakawa K."/>
        </authorList>
    </citation>
    <scope>NUCLEOTIDE SEQUENCE [LARGE SCALE GENOMIC DNA]</scope>
</reference>
<dbReference type="AlphaFoldDB" id="A0A4C1WJZ0"/>
<dbReference type="EMBL" id="BGZK01000569">
    <property type="protein sequence ID" value="GBP50639.1"/>
    <property type="molecule type" value="Genomic_DNA"/>
</dbReference>